<protein>
    <recommendedName>
        <fullName evidence="3">Lipoprotein</fullName>
    </recommendedName>
</protein>
<proteinExistence type="predicted"/>
<dbReference type="Proteomes" id="UP001372526">
    <property type="component" value="Unassembled WGS sequence"/>
</dbReference>
<comment type="caution">
    <text evidence="1">The sequence shown here is derived from an EMBL/GenBank/DDBJ whole genome shotgun (WGS) entry which is preliminary data.</text>
</comment>
<gene>
    <name evidence="1" type="ORF">WAZ07_24680</name>
</gene>
<sequence length="270" mass="31359">MKRIKWAVFILVCSIPLFLLSGCFTETKLKKPIGDYLSESYGIKDEDFKILSADNNWFEGIDHQTYVEIKKPYHTFAYLIVDRNSHEIDKNSGDDVFLEIFKGAYVKQHRDVLKQSDKIIKKYNLLSESPNDYDNGKQNFYYYLHINIDEQQEKELITDFKKEQKLNTDNIIKTLKVSKPRDNADHIGVINFIYYYNTYKNNGSVPKAQSIVDDFEKSHVLTEGVYNVAVNTIYSSPESIQQGMDSRNSNVMFIVDKSGKFKAMEPNSSF</sequence>
<evidence type="ECO:0000313" key="1">
    <source>
        <dbReference type="EMBL" id="MEI4804341.1"/>
    </source>
</evidence>
<dbReference type="PROSITE" id="PS51257">
    <property type="entry name" value="PROKAR_LIPOPROTEIN"/>
    <property type="match status" value="1"/>
</dbReference>
<evidence type="ECO:0000313" key="2">
    <source>
        <dbReference type="Proteomes" id="UP001372526"/>
    </source>
</evidence>
<reference evidence="1 2" key="1">
    <citation type="submission" date="2024-01" db="EMBL/GenBank/DDBJ databases">
        <title>Seven novel Bacillus-like species.</title>
        <authorList>
            <person name="Liu G."/>
        </authorList>
    </citation>
    <scope>NUCLEOTIDE SEQUENCE [LARGE SCALE GENOMIC DNA]</scope>
    <source>
        <strain evidence="1 2">FJAT-51639</strain>
    </source>
</reference>
<organism evidence="1 2">
    <name type="scientific">Bacillus bruguierae</name>
    <dbReference type="NCBI Taxonomy" id="3127667"/>
    <lineage>
        <taxon>Bacteria</taxon>
        <taxon>Bacillati</taxon>
        <taxon>Bacillota</taxon>
        <taxon>Bacilli</taxon>
        <taxon>Bacillales</taxon>
        <taxon>Bacillaceae</taxon>
        <taxon>Bacillus</taxon>
    </lineage>
</organism>
<dbReference type="EMBL" id="JBAWSX010000026">
    <property type="protein sequence ID" value="MEI4804341.1"/>
    <property type="molecule type" value="Genomic_DNA"/>
</dbReference>
<evidence type="ECO:0008006" key="3">
    <source>
        <dbReference type="Google" id="ProtNLM"/>
    </source>
</evidence>
<keyword evidence="2" id="KW-1185">Reference proteome</keyword>
<accession>A0ABU8FNS5</accession>
<name>A0ABU8FNS5_9BACI</name>
<dbReference type="RefSeq" id="WP_336474522.1">
    <property type="nucleotide sequence ID" value="NZ_JBAWSX010000026.1"/>
</dbReference>